<organism evidence="1 2">
    <name type="scientific">Albula glossodonta</name>
    <name type="common">roundjaw bonefish</name>
    <dbReference type="NCBI Taxonomy" id="121402"/>
    <lineage>
        <taxon>Eukaryota</taxon>
        <taxon>Metazoa</taxon>
        <taxon>Chordata</taxon>
        <taxon>Craniata</taxon>
        <taxon>Vertebrata</taxon>
        <taxon>Euteleostomi</taxon>
        <taxon>Actinopterygii</taxon>
        <taxon>Neopterygii</taxon>
        <taxon>Teleostei</taxon>
        <taxon>Albuliformes</taxon>
        <taxon>Albulidae</taxon>
        <taxon>Albula</taxon>
    </lineage>
</organism>
<name>A0A8T2PFE4_9TELE</name>
<sequence>MSVGCHTNLLWAEIFSSEYSLDISPPDANSEPCRPECLCCHHASAEEEGCMLPLFVFVVSSPSSTPEAERCNPPP</sequence>
<proteinExistence type="predicted"/>
<comment type="caution">
    <text evidence="1">The sequence shown here is derived from an EMBL/GenBank/DDBJ whole genome shotgun (WGS) entry which is preliminary data.</text>
</comment>
<accession>A0A8T2PFE4</accession>
<protein>
    <submittedName>
        <fullName evidence="1">Uncharacterized protein</fullName>
    </submittedName>
</protein>
<gene>
    <name evidence="1" type="ORF">JZ751_005064</name>
</gene>
<keyword evidence="2" id="KW-1185">Reference proteome</keyword>
<dbReference type="Proteomes" id="UP000824540">
    <property type="component" value="Unassembled WGS sequence"/>
</dbReference>
<evidence type="ECO:0000313" key="2">
    <source>
        <dbReference type="Proteomes" id="UP000824540"/>
    </source>
</evidence>
<reference evidence="1" key="1">
    <citation type="thesis" date="2021" institute="BYU ScholarsArchive" country="Provo, UT, USA">
        <title>Applications of and Algorithms for Genome Assembly and Genomic Analyses with an Emphasis on Marine Teleosts.</title>
        <authorList>
            <person name="Pickett B.D."/>
        </authorList>
    </citation>
    <scope>NUCLEOTIDE SEQUENCE</scope>
    <source>
        <strain evidence="1">HI-2016</strain>
    </source>
</reference>
<dbReference type="AlphaFoldDB" id="A0A8T2PFE4"/>
<dbReference type="EMBL" id="JAFBMS010000013">
    <property type="protein sequence ID" value="KAG9347497.1"/>
    <property type="molecule type" value="Genomic_DNA"/>
</dbReference>
<evidence type="ECO:0000313" key="1">
    <source>
        <dbReference type="EMBL" id="KAG9347497.1"/>
    </source>
</evidence>